<dbReference type="Gene3D" id="2.60.40.10">
    <property type="entry name" value="Immunoglobulins"/>
    <property type="match status" value="1"/>
</dbReference>
<dbReference type="InterPro" id="IPR036097">
    <property type="entry name" value="HisK_dim/P_sf"/>
</dbReference>
<dbReference type="Gene3D" id="3.30.565.10">
    <property type="entry name" value="Histidine kinase-like ATPase, C-terminal domain"/>
    <property type="match status" value="1"/>
</dbReference>
<organism evidence="11 12">
    <name type="scientific">Marivirga aurantiaca</name>
    <dbReference type="NCBI Taxonomy" id="2802615"/>
    <lineage>
        <taxon>Bacteria</taxon>
        <taxon>Pseudomonadati</taxon>
        <taxon>Bacteroidota</taxon>
        <taxon>Cytophagia</taxon>
        <taxon>Cytophagales</taxon>
        <taxon>Marivirgaceae</taxon>
        <taxon>Marivirga</taxon>
    </lineage>
</organism>
<comment type="caution">
    <text evidence="11">The sequence shown here is derived from an EMBL/GenBank/DDBJ whole genome shotgun (WGS) entry which is preliminary data.</text>
</comment>
<proteinExistence type="predicted"/>
<dbReference type="SUPFAM" id="SSF47384">
    <property type="entry name" value="Homodimeric domain of signal transducing histidine kinase"/>
    <property type="match status" value="1"/>
</dbReference>
<name>A0A935C964_9BACT</name>
<dbReference type="InterPro" id="IPR013783">
    <property type="entry name" value="Ig-like_fold"/>
</dbReference>
<keyword evidence="5" id="KW-0418">Kinase</keyword>
<dbReference type="InterPro" id="IPR005467">
    <property type="entry name" value="His_kinase_dom"/>
</dbReference>
<keyword evidence="9" id="KW-0812">Transmembrane</keyword>
<dbReference type="InterPro" id="IPR015943">
    <property type="entry name" value="WD40/YVTN_repeat-like_dom_sf"/>
</dbReference>
<dbReference type="Gene3D" id="2.130.10.10">
    <property type="entry name" value="YVTN repeat-like/Quinoprotein amine dehydrogenase"/>
    <property type="match status" value="1"/>
</dbReference>
<dbReference type="SUPFAM" id="SSF55874">
    <property type="entry name" value="ATPase domain of HSP90 chaperone/DNA topoisomerase II/histidine kinase"/>
    <property type="match status" value="1"/>
</dbReference>
<feature type="domain" description="Histidine kinase" evidence="10">
    <location>
        <begin position="564"/>
        <end position="777"/>
    </location>
</feature>
<dbReference type="EC" id="2.7.13.3" evidence="2"/>
<dbReference type="EMBL" id="JAEQBW010000005">
    <property type="protein sequence ID" value="MBK6265991.1"/>
    <property type="molecule type" value="Genomic_DNA"/>
</dbReference>
<dbReference type="SUPFAM" id="SSF69322">
    <property type="entry name" value="Tricorn protease domain 2"/>
    <property type="match status" value="1"/>
</dbReference>
<dbReference type="Gene3D" id="1.10.287.130">
    <property type="match status" value="1"/>
</dbReference>
<dbReference type="GO" id="GO:0005524">
    <property type="term" value="F:ATP binding"/>
    <property type="evidence" value="ECO:0007669"/>
    <property type="project" value="UniProtKB-KW"/>
</dbReference>
<keyword evidence="12" id="KW-1185">Reference proteome</keyword>
<dbReference type="PANTHER" id="PTHR42878">
    <property type="entry name" value="TWO-COMPONENT HISTIDINE KINASE"/>
    <property type="match status" value="1"/>
</dbReference>
<keyword evidence="9" id="KW-0472">Membrane</keyword>
<dbReference type="InterPro" id="IPR011123">
    <property type="entry name" value="Y_Y_Y"/>
</dbReference>
<dbReference type="GO" id="GO:0007234">
    <property type="term" value="P:osmosensory signaling via phosphorelay pathway"/>
    <property type="evidence" value="ECO:0007669"/>
    <property type="project" value="TreeGrafter"/>
</dbReference>
<dbReference type="PROSITE" id="PS50109">
    <property type="entry name" value="HIS_KIN"/>
    <property type="match status" value="1"/>
</dbReference>
<keyword evidence="3" id="KW-0808">Transferase</keyword>
<feature type="transmembrane region" description="Helical" evidence="9">
    <location>
        <begin position="495"/>
        <end position="514"/>
    </location>
</feature>
<evidence type="ECO:0000256" key="4">
    <source>
        <dbReference type="ARBA" id="ARBA00022741"/>
    </source>
</evidence>
<sequence length="778" mass="90417">MNLSKKPYLFYISSVFLSVAITFPSQSQLIHSTEQSDSVILRNSTLLWNDFFNFTSFQNEEDENLADSSSQVKKHVTDSIIIRNFDGSLYRASSYNYKSVEDEDGILYFGNENGLLEFDGADWILHQTHNFTPVTNLIIVEDKIYTVGNDEIGFFQRDKLGAMQYHSLREKIDAEKDIKEIYFIHELNGKIYFTSYKQVLAWDGELFKEIKVLDAHSFKVGGELILSVYDKGLAVPDGDTVRYVNTDFSFKNDAAFNIIKNRYGEWIIFTSESGFFKLDTSNYTVTPWENEINSYFLQKDRYLLSAVRLRDSLFMASTYNNGVLIFNDSGKILYEFNDKNGLNVNYYNMPMADRRGNVWLSNGLGVNYLKWYDKDEQFNFIPTTVVRHIVVDDSTVFIKNQQQRINLSGELVKAISFNYATPSFTTNDLEYSYYLEGFDEGWSQWNTATKKEYTNLSGGKYTFQVKARHIYLENMQIKPFVLSIYLPTPWYLNKWYYFLAAVLITGAIFTFIRLRTQRLNVANKKLEYMVRERTSELVSQKEQLKIANEELKIINNELDNFVYRSSHDLVAPLKSLRGLIQIAQNENDRENQLQYFHLMNTSINKLEDFIKSIMDFSTNSKKPIELTNIKLDELLDSIVHDLKYYENSDKVKLIRHYDSEFGIKTDIKRLHIVLSNLITNAVKYHNYSQHDEPYIKISASLKEDFYELVVEDNGQGIPQEYHPKIFDMFFRAHQGKEGSGLGLYIVVDTLNVLQGKISFTSTTRKGTSFKITLPVPAD</sequence>
<dbReference type="PRINTS" id="PR00344">
    <property type="entry name" value="BCTRLSENSOR"/>
</dbReference>
<evidence type="ECO:0000259" key="10">
    <source>
        <dbReference type="PROSITE" id="PS50109"/>
    </source>
</evidence>
<gene>
    <name evidence="11" type="ORF">JKA74_13190</name>
</gene>
<dbReference type="InterPro" id="IPR003594">
    <property type="entry name" value="HATPase_dom"/>
</dbReference>
<keyword evidence="8" id="KW-0175">Coiled coil</keyword>
<protein>
    <recommendedName>
        <fullName evidence="2">histidine kinase</fullName>
        <ecNumber evidence="2">2.7.13.3</ecNumber>
    </recommendedName>
</protein>
<dbReference type="PANTHER" id="PTHR42878:SF7">
    <property type="entry name" value="SENSOR HISTIDINE KINASE GLRK"/>
    <property type="match status" value="1"/>
</dbReference>
<keyword evidence="7" id="KW-0902">Two-component regulatory system</keyword>
<keyword evidence="4" id="KW-0547">Nucleotide-binding</keyword>
<evidence type="ECO:0000256" key="6">
    <source>
        <dbReference type="ARBA" id="ARBA00022840"/>
    </source>
</evidence>
<dbReference type="GO" id="GO:0000156">
    <property type="term" value="F:phosphorelay response regulator activity"/>
    <property type="evidence" value="ECO:0007669"/>
    <property type="project" value="TreeGrafter"/>
</dbReference>
<dbReference type="GO" id="GO:0000155">
    <property type="term" value="F:phosphorelay sensor kinase activity"/>
    <property type="evidence" value="ECO:0007669"/>
    <property type="project" value="InterPro"/>
</dbReference>
<evidence type="ECO:0000256" key="9">
    <source>
        <dbReference type="SAM" id="Phobius"/>
    </source>
</evidence>
<keyword evidence="9" id="KW-1133">Transmembrane helix</keyword>
<dbReference type="Pfam" id="PF07495">
    <property type="entry name" value="Y_Y_Y"/>
    <property type="match status" value="1"/>
</dbReference>
<evidence type="ECO:0000313" key="11">
    <source>
        <dbReference type="EMBL" id="MBK6265991.1"/>
    </source>
</evidence>
<accession>A0A935C964</accession>
<dbReference type="Pfam" id="PF02518">
    <property type="entry name" value="HATPase_c"/>
    <property type="match status" value="1"/>
</dbReference>
<dbReference type="SMART" id="SM00387">
    <property type="entry name" value="HATPase_c"/>
    <property type="match status" value="1"/>
</dbReference>
<evidence type="ECO:0000256" key="7">
    <source>
        <dbReference type="ARBA" id="ARBA00023012"/>
    </source>
</evidence>
<dbReference type="AlphaFoldDB" id="A0A935C964"/>
<evidence type="ECO:0000256" key="1">
    <source>
        <dbReference type="ARBA" id="ARBA00000085"/>
    </source>
</evidence>
<dbReference type="GO" id="GO:0030295">
    <property type="term" value="F:protein kinase activator activity"/>
    <property type="evidence" value="ECO:0007669"/>
    <property type="project" value="TreeGrafter"/>
</dbReference>
<dbReference type="CDD" id="cd00075">
    <property type="entry name" value="HATPase"/>
    <property type="match status" value="1"/>
</dbReference>
<dbReference type="Proteomes" id="UP000611723">
    <property type="component" value="Unassembled WGS sequence"/>
</dbReference>
<dbReference type="InterPro" id="IPR004358">
    <property type="entry name" value="Sig_transdc_His_kin-like_C"/>
</dbReference>
<dbReference type="RefSeq" id="WP_201431663.1">
    <property type="nucleotide sequence ID" value="NZ_JAEQBW010000005.1"/>
</dbReference>
<evidence type="ECO:0000256" key="5">
    <source>
        <dbReference type="ARBA" id="ARBA00022777"/>
    </source>
</evidence>
<dbReference type="InterPro" id="IPR050351">
    <property type="entry name" value="BphY/WalK/GraS-like"/>
</dbReference>
<evidence type="ECO:0000256" key="8">
    <source>
        <dbReference type="SAM" id="Coils"/>
    </source>
</evidence>
<evidence type="ECO:0000256" key="2">
    <source>
        <dbReference type="ARBA" id="ARBA00012438"/>
    </source>
</evidence>
<keyword evidence="6" id="KW-0067">ATP-binding</keyword>
<evidence type="ECO:0000313" key="12">
    <source>
        <dbReference type="Proteomes" id="UP000611723"/>
    </source>
</evidence>
<reference evidence="11" key="1">
    <citation type="submission" date="2021-01" db="EMBL/GenBank/DDBJ databases">
        <title>Marivirga aurantiaca sp. nov., isolated from intertidal surface sediments.</title>
        <authorList>
            <person name="Zhang M."/>
        </authorList>
    </citation>
    <scope>NUCLEOTIDE SEQUENCE</scope>
    <source>
        <strain evidence="11">S37H4</strain>
    </source>
</reference>
<comment type="catalytic activity">
    <reaction evidence="1">
        <text>ATP + protein L-histidine = ADP + protein N-phospho-L-histidine.</text>
        <dbReference type="EC" id="2.7.13.3"/>
    </reaction>
</comment>
<evidence type="ECO:0000256" key="3">
    <source>
        <dbReference type="ARBA" id="ARBA00022679"/>
    </source>
</evidence>
<feature type="coiled-coil region" evidence="8">
    <location>
        <begin position="530"/>
        <end position="593"/>
    </location>
</feature>
<dbReference type="InterPro" id="IPR036890">
    <property type="entry name" value="HATPase_C_sf"/>
</dbReference>